<evidence type="ECO:0000313" key="3">
    <source>
        <dbReference type="Proteomes" id="UP000199024"/>
    </source>
</evidence>
<keyword evidence="1" id="KW-1133">Transmembrane helix</keyword>
<dbReference type="RefSeq" id="WP_089836980.1">
    <property type="nucleotide sequence ID" value="NZ_FOZL01000001.1"/>
</dbReference>
<dbReference type="Pfam" id="PF10947">
    <property type="entry name" value="DUF2628"/>
    <property type="match status" value="1"/>
</dbReference>
<keyword evidence="3" id="KW-1185">Reference proteome</keyword>
<reference evidence="2 3" key="1">
    <citation type="submission" date="2016-10" db="EMBL/GenBank/DDBJ databases">
        <authorList>
            <person name="de Groot N.N."/>
        </authorList>
    </citation>
    <scope>NUCLEOTIDE SEQUENCE [LARGE SCALE GENOMIC DNA]</scope>
    <source>
        <strain evidence="2 3">DSM 21001</strain>
    </source>
</reference>
<feature type="transmembrane region" description="Helical" evidence="1">
    <location>
        <begin position="56"/>
        <end position="74"/>
    </location>
</feature>
<dbReference type="InterPro" id="IPR024399">
    <property type="entry name" value="DUF2628"/>
</dbReference>
<name>A0A1I6LLL6_9BACT</name>
<organism evidence="2 3">
    <name type="scientific">Granulicella pectinivorans</name>
    <dbReference type="NCBI Taxonomy" id="474950"/>
    <lineage>
        <taxon>Bacteria</taxon>
        <taxon>Pseudomonadati</taxon>
        <taxon>Acidobacteriota</taxon>
        <taxon>Terriglobia</taxon>
        <taxon>Terriglobales</taxon>
        <taxon>Acidobacteriaceae</taxon>
        <taxon>Granulicella</taxon>
    </lineage>
</organism>
<sequence length="178" mass="19589">MANHALDAFLNDPDPAARRAEFLAFVGPRSEGFLHLYDYLVRHPESESTNRLGSGLAYNGFSAPAFFLGPVYFFYRKMWLWGTGYVIGLLALAAYPLTSRVDIGLGIAMALFTRWAYVHHAIRTITTLRSKASEIAPDDRQRFLDTLAQAGGVSWTAGWISGVLFALALALAVMQTLG</sequence>
<feature type="transmembrane region" description="Helical" evidence="1">
    <location>
        <begin position="79"/>
        <end position="97"/>
    </location>
</feature>
<dbReference type="Proteomes" id="UP000199024">
    <property type="component" value="Unassembled WGS sequence"/>
</dbReference>
<keyword evidence="1" id="KW-0812">Transmembrane</keyword>
<accession>A0A1I6LLL6</accession>
<gene>
    <name evidence="2" type="ORF">SAMN05421771_0892</name>
</gene>
<dbReference type="OrthoDB" id="1753424at2"/>
<evidence type="ECO:0008006" key="4">
    <source>
        <dbReference type="Google" id="ProtNLM"/>
    </source>
</evidence>
<keyword evidence="1" id="KW-0472">Membrane</keyword>
<proteinExistence type="predicted"/>
<evidence type="ECO:0000256" key="1">
    <source>
        <dbReference type="SAM" id="Phobius"/>
    </source>
</evidence>
<dbReference type="AlphaFoldDB" id="A0A1I6LLL6"/>
<dbReference type="STRING" id="474950.SAMN05421771_0892"/>
<feature type="transmembrane region" description="Helical" evidence="1">
    <location>
        <begin position="103"/>
        <end position="122"/>
    </location>
</feature>
<feature type="transmembrane region" description="Helical" evidence="1">
    <location>
        <begin position="150"/>
        <end position="174"/>
    </location>
</feature>
<protein>
    <recommendedName>
        <fullName evidence="4">DUF2628 domain-containing protein</fullName>
    </recommendedName>
</protein>
<evidence type="ECO:0000313" key="2">
    <source>
        <dbReference type="EMBL" id="SFS04289.1"/>
    </source>
</evidence>
<dbReference type="EMBL" id="FOZL01000001">
    <property type="protein sequence ID" value="SFS04289.1"/>
    <property type="molecule type" value="Genomic_DNA"/>
</dbReference>